<dbReference type="OrthoDB" id="9027281at2"/>
<keyword evidence="5 7" id="KW-1133">Transmembrane helix</keyword>
<feature type="transmembrane region" description="Helical" evidence="7">
    <location>
        <begin position="109"/>
        <end position="130"/>
    </location>
</feature>
<dbReference type="PANTHER" id="PTHR43663">
    <property type="entry name" value="CHROMATE TRANSPORT PROTEIN-RELATED"/>
    <property type="match status" value="1"/>
</dbReference>
<keyword evidence="9" id="KW-1185">Reference proteome</keyword>
<dbReference type="PANTHER" id="PTHR43663:SF1">
    <property type="entry name" value="CHROMATE TRANSPORTER"/>
    <property type="match status" value="1"/>
</dbReference>
<name>A0A0D6ZEU8_9BACI</name>
<feature type="transmembrane region" description="Helical" evidence="7">
    <location>
        <begin position="49"/>
        <end position="71"/>
    </location>
</feature>
<proteinExistence type="inferred from homology"/>
<gene>
    <name evidence="8" type="ORF">UB32_01310</name>
</gene>
<comment type="similarity">
    <text evidence="2">Belongs to the chromate ion transporter (CHR) (TC 2.A.51) family.</text>
</comment>
<evidence type="ECO:0000256" key="6">
    <source>
        <dbReference type="ARBA" id="ARBA00023136"/>
    </source>
</evidence>
<evidence type="ECO:0000256" key="3">
    <source>
        <dbReference type="ARBA" id="ARBA00022475"/>
    </source>
</evidence>
<evidence type="ECO:0000313" key="9">
    <source>
        <dbReference type="Proteomes" id="UP000032512"/>
    </source>
</evidence>
<dbReference type="InterPro" id="IPR052518">
    <property type="entry name" value="CHR_Transporter"/>
</dbReference>
<dbReference type="EMBL" id="JXIQ01000012">
    <property type="protein sequence ID" value="KIY23775.1"/>
    <property type="molecule type" value="Genomic_DNA"/>
</dbReference>
<keyword evidence="4 7" id="KW-0812">Transmembrane</keyword>
<dbReference type="AlphaFoldDB" id="A0A0D6ZEU8"/>
<evidence type="ECO:0000256" key="5">
    <source>
        <dbReference type="ARBA" id="ARBA00022989"/>
    </source>
</evidence>
<feature type="transmembrane region" description="Helical" evidence="7">
    <location>
        <begin position="77"/>
        <end position="102"/>
    </location>
</feature>
<evidence type="ECO:0000256" key="4">
    <source>
        <dbReference type="ARBA" id="ARBA00022692"/>
    </source>
</evidence>
<dbReference type="Pfam" id="PF02417">
    <property type="entry name" value="Chromate_transp"/>
    <property type="match status" value="1"/>
</dbReference>
<protein>
    <submittedName>
        <fullName evidence="8">Chromate transporter</fullName>
    </submittedName>
</protein>
<keyword evidence="3" id="KW-1003">Cell membrane</keyword>
<dbReference type="Proteomes" id="UP000032512">
    <property type="component" value="Unassembled WGS sequence"/>
</dbReference>
<evidence type="ECO:0000313" key="8">
    <source>
        <dbReference type="EMBL" id="KIY23775.1"/>
    </source>
</evidence>
<dbReference type="GO" id="GO:0005886">
    <property type="term" value="C:plasma membrane"/>
    <property type="evidence" value="ECO:0007669"/>
    <property type="project" value="UniProtKB-SubCell"/>
</dbReference>
<comment type="caution">
    <text evidence="8">The sequence shown here is derived from an EMBL/GenBank/DDBJ whole genome shotgun (WGS) entry which is preliminary data.</text>
</comment>
<evidence type="ECO:0000256" key="2">
    <source>
        <dbReference type="ARBA" id="ARBA00005262"/>
    </source>
</evidence>
<dbReference type="GO" id="GO:0015109">
    <property type="term" value="F:chromate transmembrane transporter activity"/>
    <property type="evidence" value="ECO:0007669"/>
    <property type="project" value="InterPro"/>
</dbReference>
<sequence>MKWKLLFELFVVFFKIGPISFGGGYAMIPLIEREIIDKKKWIRSEEVSEVFAIAGTAPGAIAVNAAIFIGYRLAGFLGALAAMIGVLLPTTAIVMLLGSLYFLFKDNALVEGAFLGIRAAVVGLITYAGIKVARTSIIDKPTFILFFLILLSLLFLHLNPILAIFIGALAGILTMTAKKKIQQKREEKTHFQNKQIREISK</sequence>
<dbReference type="PATRIC" id="fig|285983.3.peg.804"/>
<organism evidence="8 9">
    <name type="scientific">Mesobacillus subterraneus</name>
    <dbReference type="NCBI Taxonomy" id="285983"/>
    <lineage>
        <taxon>Bacteria</taxon>
        <taxon>Bacillati</taxon>
        <taxon>Bacillota</taxon>
        <taxon>Bacilli</taxon>
        <taxon>Bacillales</taxon>
        <taxon>Bacillaceae</taxon>
        <taxon>Mesobacillus</taxon>
    </lineage>
</organism>
<dbReference type="RefSeq" id="WP_044390565.1">
    <property type="nucleotide sequence ID" value="NZ_JXIQ01000012.1"/>
</dbReference>
<comment type="subcellular location">
    <subcellularLocation>
        <location evidence="1">Cell membrane</location>
        <topology evidence="1">Multi-pass membrane protein</topology>
    </subcellularLocation>
</comment>
<evidence type="ECO:0000256" key="1">
    <source>
        <dbReference type="ARBA" id="ARBA00004651"/>
    </source>
</evidence>
<feature type="transmembrane region" description="Helical" evidence="7">
    <location>
        <begin position="6"/>
        <end position="28"/>
    </location>
</feature>
<keyword evidence="6 7" id="KW-0472">Membrane</keyword>
<accession>A0A0D6ZEU8</accession>
<reference evidence="8 9" key="1">
    <citation type="submission" date="2015-01" db="EMBL/GenBank/DDBJ databases">
        <title>Draft genome sequences of the supercritical CO2 tolerant bacteria Bacillus subterraneus MITOT1 and Bacillus cereus MIT0214.</title>
        <authorList>
            <person name="Peet K.C."/>
            <person name="Thompson J.R."/>
        </authorList>
    </citation>
    <scope>NUCLEOTIDE SEQUENCE [LARGE SCALE GENOMIC DNA]</scope>
    <source>
        <strain evidence="8 9">MITOT1</strain>
    </source>
</reference>
<feature type="transmembrane region" description="Helical" evidence="7">
    <location>
        <begin position="142"/>
        <end position="175"/>
    </location>
</feature>
<evidence type="ECO:0000256" key="7">
    <source>
        <dbReference type="SAM" id="Phobius"/>
    </source>
</evidence>
<dbReference type="InterPro" id="IPR003370">
    <property type="entry name" value="Chromate_transpt"/>
</dbReference>